<dbReference type="CDD" id="cd00586">
    <property type="entry name" value="4HBT"/>
    <property type="match status" value="1"/>
</dbReference>
<dbReference type="AlphaFoldDB" id="A0A238ZCX7"/>
<evidence type="ECO:0000313" key="4">
    <source>
        <dbReference type="Proteomes" id="UP000198324"/>
    </source>
</evidence>
<dbReference type="OrthoDB" id="9808429at2"/>
<dbReference type="InterPro" id="IPR006684">
    <property type="entry name" value="YbgC/YbaW"/>
</dbReference>
<dbReference type="Proteomes" id="UP000198324">
    <property type="component" value="Unassembled WGS sequence"/>
</dbReference>
<evidence type="ECO:0000256" key="1">
    <source>
        <dbReference type="ARBA" id="ARBA00005953"/>
    </source>
</evidence>
<dbReference type="PANTHER" id="PTHR31793">
    <property type="entry name" value="4-HYDROXYBENZOYL-COA THIOESTERASE FAMILY MEMBER"/>
    <property type="match status" value="1"/>
</dbReference>
<dbReference type="PANTHER" id="PTHR31793:SF27">
    <property type="entry name" value="NOVEL THIOESTERASE SUPERFAMILY DOMAIN AND SAPOSIN A-TYPE DOMAIN CONTAINING PROTEIN (0610012H03RIK)"/>
    <property type="match status" value="1"/>
</dbReference>
<dbReference type="Gene3D" id="3.10.129.10">
    <property type="entry name" value="Hotdog Thioesterase"/>
    <property type="match status" value="1"/>
</dbReference>
<evidence type="ECO:0000313" key="3">
    <source>
        <dbReference type="EMBL" id="SNR81375.1"/>
    </source>
</evidence>
<dbReference type="RefSeq" id="WP_089273184.1">
    <property type="nucleotide sequence ID" value="NZ_FZOC01000002.1"/>
</dbReference>
<dbReference type="PIRSF" id="PIRSF003230">
    <property type="entry name" value="YbgC"/>
    <property type="match status" value="1"/>
</dbReference>
<sequence length="149" mass="17330">MDFPKVFPAFDCWYGHRVSYGETDAMGVLYYGEYLHIFERARGQFLRERGMSYNVVEERGIILPVREAWCRYRVPARYDDLLWVHSGVAQWGRASITIVYECRTEDKSTLTAQGYTVHPTVNREGKPVPVPDWFKELCESRPTPSSLQA</sequence>
<name>A0A238ZCX7_9BACT</name>
<protein>
    <submittedName>
        <fullName evidence="3">Acyl-CoA thioester hydrolase</fullName>
    </submittedName>
</protein>
<dbReference type="Pfam" id="PF13279">
    <property type="entry name" value="4HBT_2"/>
    <property type="match status" value="1"/>
</dbReference>
<gene>
    <name evidence="3" type="ORF">SAMN04488503_1450</name>
</gene>
<keyword evidence="2 3" id="KW-0378">Hydrolase</keyword>
<evidence type="ECO:0000256" key="2">
    <source>
        <dbReference type="ARBA" id="ARBA00022801"/>
    </source>
</evidence>
<dbReference type="GO" id="GO:0047617">
    <property type="term" value="F:fatty acyl-CoA hydrolase activity"/>
    <property type="evidence" value="ECO:0007669"/>
    <property type="project" value="TreeGrafter"/>
</dbReference>
<dbReference type="InterPro" id="IPR029069">
    <property type="entry name" value="HotDog_dom_sf"/>
</dbReference>
<dbReference type="NCBIfam" id="TIGR00051">
    <property type="entry name" value="YbgC/FadM family acyl-CoA thioesterase"/>
    <property type="match status" value="1"/>
</dbReference>
<dbReference type="InterPro" id="IPR050563">
    <property type="entry name" value="4-hydroxybenzoyl-CoA_TE"/>
</dbReference>
<comment type="similarity">
    <text evidence="1">Belongs to the 4-hydroxybenzoyl-CoA thioesterase family.</text>
</comment>
<accession>A0A238ZCX7</accession>
<proteinExistence type="inferred from homology"/>
<keyword evidence="4" id="KW-1185">Reference proteome</keyword>
<dbReference type="EMBL" id="FZOC01000002">
    <property type="protein sequence ID" value="SNR81375.1"/>
    <property type="molecule type" value="Genomic_DNA"/>
</dbReference>
<dbReference type="SUPFAM" id="SSF54637">
    <property type="entry name" value="Thioesterase/thiol ester dehydrase-isomerase"/>
    <property type="match status" value="1"/>
</dbReference>
<reference evidence="3 4" key="1">
    <citation type="submission" date="2017-06" db="EMBL/GenBank/DDBJ databases">
        <authorList>
            <person name="Kim H.J."/>
            <person name="Triplett B.A."/>
        </authorList>
    </citation>
    <scope>NUCLEOTIDE SEQUENCE [LARGE SCALE GENOMIC DNA]</scope>
    <source>
        <strain evidence="3 4">DSM 13116</strain>
    </source>
</reference>
<organism evidence="3 4">
    <name type="scientific">Humidesulfovibrio mexicanus</name>
    <dbReference type="NCBI Taxonomy" id="147047"/>
    <lineage>
        <taxon>Bacteria</taxon>
        <taxon>Pseudomonadati</taxon>
        <taxon>Thermodesulfobacteriota</taxon>
        <taxon>Desulfovibrionia</taxon>
        <taxon>Desulfovibrionales</taxon>
        <taxon>Desulfovibrionaceae</taxon>
        <taxon>Humidesulfovibrio</taxon>
    </lineage>
</organism>